<accession>A0A846XG76</accession>
<protein>
    <submittedName>
        <fullName evidence="2">Alpha/beta hydrolase</fullName>
    </submittedName>
</protein>
<reference evidence="2 3" key="1">
    <citation type="submission" date="2020-04" db="EMBL/GenBank/DDBJ databases">
        <title>MicrobeNet Type strains.</title>
        <authorList>
            <person name="Nicholson A.C."/>
        </authorList>
    </citation>
    <scope>NUCLEOTIDE SEQUENCE [LARGE SCALE GENOMIC DNA]</scope>
    <source>
        <strain evidence="2 3">DSM 45078</strain>
    </source>
</reference>
<dbReference type="RefSeq" id="WP_068043623.1">
    <property type="nucleotide sequence ID" value="NZ_JAAXOO010000004.1"/>
</dbReference>
<keyword evidence="3" id="KW-1185">Reference proteome</keyword>
<keyword evidence="2" id="KW-0378">Hydrolase</keyword>
<dbReference type="AlphaFoldDB" id="A0A846XG76"/>
<dbReference type="PRINTS" id="PR00412">
    <property type="entry name" value="EPOXHYDRLASE"/>
</dbReference>
<dbReference type="Gene3D" id="3.40.50.1820">
    <property type="entry name" value="alpha/beta hydrolase"/>
    <property type="match status" value="1"/>
</dbReference>
<comment type="caution">
    <text evidence="2">The sequence shown here is derived from an EMBL/GenBank/DDBJ whole genome shotgun (WGS) entry which is preliminary data.</text>
</comment>
<dbReference type="InterPro" id="IPR029058">
    <property type="entry name" value="AB_hydrolase_fold"/>
</dbReference>
<evidence type="ECO:0000259" key="1">
    <source>
        <dbReference type="Pfam" id="PF00561"/>
    </source>
</evidence>
<dbReference type="Proteomes" id="UP000565715">
    <property type="component" value="Unassembled WGS sequence"/>
</dbReference>
<dbReference type="InterPro" id="IPR000639">
    <property type="entry name" value="Epox_hydrolase-like"/>
</dbReference>
<dbReference type="PANTHER" id="PTHR43689">
    <property type="entry name" value="HYDROLASE"/>
    <property type="match status" value="1"/>
</dbReference>
<sequence>MTATAESAARTTRWVSARGVSLEVRGAGDPVLLLHGIGGSAAACGALAEVLSTRGYRTYCWDAPGYGQSADPAPGADGSTGRYDHALVVAELIAELDCGPVHLIGTSWGGVIATVVATADPASVRSLVLADSTRGSGVSRERAQGMRARIGELRAAGAPAFAAARAGRLVSPGCGAEIARAVESDMARVRLSGYTAAAEFMARTDTGPSLATLTASTLVLVGVDDVVTGVDESRLLADAIPGARFGLILGAGHAAVQEKPGAVAAHILRFWKELDE</sequence>
<gene>
    <name evidence="2" type="ORF">HGA13_18115</name>
</gene>
<proteinExistence type="predicted"/>
<dbReference type="EMBL" id="JAAXOO010000004">
    <property type="protein sequence ID" value="NKY34972.1"/>
    <property type="molecule type" value="Genomic_DNA"/>
</dbReference>
<evidence type="ECO:0000313" key="2">
    <source>
        <dbReference type="EMBL" id="NKY34972.1"/>
    </source>
</evidence>
<dbReference type="PRINTS" id="PR00111">
    <property type="entry name" value="ABHYDROLASE"/>
</dbReference>
<dbReference type="InterPro" id="IPR000073">
    <property type="entry name" value="AB_hydrolase_1"/>
</dbReference>
<dbReference type="SUPFAM" id="SSF53474">
    <property type="entry name" value="alpha/beta-Hydrolases"/>
    <property type="match status" value="1"/>
</dbReference>
<organism evidence="2 3">
    <name type="scientific">Nocardia speluncae</name>
    <dbReference type="NCBI Taxonomy" id="419477"/>
    <lineage>
        <taxon>Bacteria</taxon>
        <taxon>Bacillati</taxon>
        <taxon>Actinomycetota</taxon>
        <taxon>Actinomycetes</taxon>
        <taxon>Mycobacteriales</taxon>
        <taxon>Nocardiaceae</taxon>
        <taxon>Nocardia</taxon>
    </lineage>
</organism>
<dbReference type="GO" id="GO:0016787">
    <property type="term" value="F:hydrolase activity"/>
    <property type="evidence" value="ECO:0007669"/>
    <property type="project" value="UniProtKB-KW"/>
</dbReference>
<dbReference type="Pfam" id="PF00561">
    <property type="entry name" value="Abhydrolase_1"/>
    <property type="match status" value="1"/>
</dbReference>
<feature type="domain" description="AB hydrolase-1" evidence="1">
    <location>
        <begin position="30"/>
        <end position="259"/>
    </location>
</feature>
<name>A0A846XG76_9NOCA</name>
<evidence type="ECO:0000313" key="3">
    <source>
        <dbReference type="Proteomes" id="UP000565715"/>
    </source>
</evidence>
<dbReference type="PANTHER" id="PTHR43689:SF8">
    <property type="entry name" value="ALPHA_BETA-HYDROLASES SUPERFAMILY PROTEIN"/>
    <property type="match status" value="1"/>
</dbReference>